<reference evidence="2 3" key="1">
    <citation type="submission" date="2020-01" db="EMBL/GenBank/DDBJ databases">
        <authorList>
            <person name="Gupta K D."/>
        </authorList>
    </citation>
    <scope>NUCLEOTIDE SEQUENCE [LARGE SCALE GENOMIC DNA]</scope>
</reference>
<comment type="caution">
    <text evidence="2">The sequence shown here is derived from an EMBL/GenBank/DDBJ whole genome shotgun (WGS) entry which is preliminary data.</text>
</comment>
<organism evidence="2 3">
    <name type="scientific">Cyclocybe aegerita</name>
    <name type="common">Black poplar mushroom</name>
    <name type="synonym">Agrocybe aegerita</name>
    <dbReference type="NCBI Taxonomy" id="1973307"/>
    <lineage>
        <taxon>Eukaryota</taxon>
        <taxon>Fungi</taxon>
        <taxon>Dikarya</taxon>
        <taxon>Basidiomycota</taxon>
        <taxon>Agaricomycotina</taxon>
        <taxon>Agaricomycetes</taxon>
        <taxon>Agaricomycetidae</taxon>
        <taxon>Agaricales</taxon>
        <taxon>Agaricineae</taxon>
        <taxon>Bolbitiaceae</taxon>
        <taxon>Cyclocybe</taxon>
    </lineage>
</organism>
<feature type="compositionally biased region" description="Basic and acidic residues" evidence="1">
    <location>
        <begin position="108"/>
        <end position="119"/>
    </location>
</feature>
<name>A0A8S0WCW8_CYCAE</name>
<evidence type="ECO:0000313" key="2">
    <source>
        <dbReference type="EMBL" id="CAA7271069.1"/>
    </source>
</evidence>
<accession>A0A8S0WCW8</accession>
<dbReference type="EMBL" id="CACVBS010000101">
    <property type="protein sequence ID" value="CAA7271069.1"/>
    <property type="molecule type" value="Genomic_DNA"/>
</dbReference>
<dbReference type="Proteomes" id="UP000467700">
    <property type="component" value="Unassembled WGS sequence"/>
</dbReference>
<keyword evidence="3" id="KW-1185">Reference proteome</keyword>
<gene>
    <name evidence="2" type="ORF">AAE3_LOCUS13375</name>
</gene>
<dbReference type="AlphaFoldDB" id="A0A8S0WCW8"/>
<evidence type="ECO:0000256" key="1">
    <source>
        <dbReference type="SAM" id="MobiDB-lite"/>
    </source>
</evidence>
<proteinExistence type="predicted"/>
<evidence type="ECO:0000313" key="3">
    <source>
        <dbReference type="Proteomes" id="UP000467700"/>
    </source>
</evidence>
<sequence length="177" mass="19107">MSPPPPPILWRCATDASMRREYGHRILNTTSCVTGAGAGTHIRFTLRQSELKISPFSTKTGSLPPCSVAVHLITVYLPRSSAAYEAQLAEQKSLLRASYAASGGVNSEEERKEGDREPGPEVSSPWADARHSFRCALCGEPPVYALSHVMRRERGGSFDDAMSDGGLRALACGSLEQ</sequence>
<feature type="region of interest" description="Disordered" evidence="1">
    <location>
        <begin position="102"/>
        <end position="125"/>
    </location>
</feature>
<protein>
    <submittedName>
        <fullName evidence="2">Uncharacterized protein</fullName>
    </submittedName>
</protein>